<feature type="domain" description="Disease resistance protein RPS4B/Roq1-like leucine-rich repeats" evidence="5">
    <location>
        <begin position="28"/>
        <end position="221"/>
    </location>
</feature>
<dbReference type="InterPro" id="IPR001611">
    <property type="entry name" value="Leu-rich_rpt"/>
</dbReference>
<dbReference type="SMART" id="SM00369">
    <property type="entry name" value="LRR_TYP"/>
    <property type="match status" value="5"/>
</dbReference>
<proteinExistence type="predicted"/>
<name>A0A438FGW5_VITVI</name>
<keyword evidence="2" id="KW-0677">Repeat</keyword>
<dbReference type="InterPro" id="IPR055414">
    <property type="entry name" value="LRR_R13L4/SHOC2-like"/>
</dbReference>
<feature type="domain" description="C-JID" evidence="4">
    <location>
        <begin position="648"/>
        <end position="697"/>
    </location>
</feature>
<dbReference type="Pfam" id="PF23286">
    <property type="entry name" value="LRR_13"/>
    <property type="match status" value="1"/>
</dbReference>
<dbReference type="Proteomes" id="UP000288805">
    <property type="component" value="Unassembled WGS sequence"/>
</dbReference>
<dbReference type="PROSITE" id="PS51450">
    <property type="entry name" value="LRR"/>
    <property type="match status" value="1"/>
</dbReference>
<evidence type="ECO:0000313" key="8">
    <source>
        <dbReference type="Proteomes" id="UP000288805"/>
    </source>
</evidence>
<evidence type="ECO:0000256" key="1">
    <source>
        <dbReference type="ARBA" id="ARBA00022614"/>
    </source>
</evidence>
<evidence type="ECO:0000256" key="3">
    <source>
        <dbReference type="ARBA" id="ARBA00022821"/>
    </source>
</evidence>
<feature type="domain" description="Disease resistance R13L4/SHOC-2-like LRR" evidence="6">
    <location>
        <begin position="442"/>
        <end position="609"/>
    </location>
</feature>
<evidence type="ECO:0000259" key="6">
    <source>
        <dbReference type="Pfam" id="PF23598"/>
    </source>
</evidence>
<dbReference type="InterPro" id="IPR032675">
    <property type="entry name" value="LRR_dom_sf"/>
</dbReference>
<dbReference type="AlphaFoldDB" id="A0A438FGW5"/>
<keyword evidence="1" id="KW-0433">Leucine-rich repeat</keyword>
<dbReference type="InterPro" id="IPR045344">
    <property type="entry name" value="C-JID"/>
</dbReference>
<reference evidence="7 8" key="1">
    <citation type="journal article" date="2018" name="PLoS Genet.">
        <title>Population sequencing reveals clonal diversity and ancestral inbreeding in the grapevine cultivar Chardonnay.</title>
        <authorList>
            <person name="Roach M.J."/>
            <person name="Johnson D.L."/>
            <person name="Bohlmann J."/>
            <person name="van Vuuren H.J."/>
            <person name="Jones S.J."/>
            <person name="Pretorius I.S."/>
            <person name="Schmidt S.A."/>
            <person name="Borneman A.R."/>
        </authorList>
    </citation>
    <scope>NUCLEOTIDE SEQUENCE [LARGE SCALE GENOMIC DNA]</scope>
    <source>
        <strain evidence="8">cv. Chardonnay</strain>
        <tissue evidence="7">Leaf</tissue>
    </source>
</reference>
<dbReference type="Pfam" id="PF23598">
    <property type="entry name" value="LRR_14"/>
    <property type="match status" value="1"/>
</dbReference>
<organism evidence="7 8">
    <name type="scientific">Vitis vinifera</name>
    <name type="common">Grape</name>
    <dbReference type="NCBI Taxonomy" id="29760"/>
    <lineage>
        <taxon>Eukaryota</taxon>
        <taxon>Viridiplantae</taxon>
        <taxon>Streptophyta</taxon>
        <taxon>Embryophyta</taxon>
        <taxon>Tracheophyta</taxon>
        <taxon>Spermatophyta</taxon>
        <taxon>Magnoliopsida</taxon>
        <taxon>eudicotyledons</taxon>
        <taxon>Gunneridae</taxon>
        <taxon>Pentapetalae</taxon>
        <taxon>rosids</taxon>
        <taxon>Vitales</taxon>
        <taxon>Vitaceae</taxon>
        <taxon>Viteae</taxon>
        <taxon>Vitis</taxon>
    </lineage>
</organism>
<comment type="caution">
    <text evidence="7">The sequence shown here is derived from an EMBL/GenBank/DDBJ whole genome shotgun (WGS) entry which is preliminary data.</text>
</comment>
<dbReference type="InterPro" id="IPR050715">
    <property type="entry name" value="LRR-SigEffector_domain"/>
</dbReference>
<evidence type="ECO:0000256" key="2">
    <source>
        <dbReference type="ARBA" id="ARBA00022737"/>
    </source>
</evidence>
<dbReference type="SUPFAM" id="SSF52047">
    <property type="entry name" value="RNI-like"/>
    <property type="match status" value="1"/>
</dbReference>
<dbReference type="PANTHER" id="PTHR45752:SF187">
    <property type="entry name" value="LEUCINE-RICH REPEAT AND IQ DOMAIN-CONTAINING PROTEIN 4"/>
    <property type="match status" value="1"/>
</dbReference>
<evidence type="ECO:0000259" key="4">
    <source>
        <dbReference type="Pfam" id="PF20160"/>
    </source>
</evidence>
<accession>A0A438FGW5</accession>
<dbReference type="InterPro" id="IPR003591">
    <property type="entry name" value="Leu-rich_rpt_typical-subtyp"/>
</dbReference>
<evidence type="ECO:0000313" key="7">
    <source>
        <dbReference type="EMBL" id="RVW59234.1"/>
    </source>
</evidence>
<keyword evidence="3" id="KW-0611">Plant defense</keyword>
<gene>
    <name evidence="7" type="primary">N_221</name>
    <name evidence="7" type="ORF">CK203_101433</name>
</gene>
<dbReference type="SUPFAM" id="SSF52058">
    <property type="entry name" value="L domain-like"/>
    <property type="match status" value="1"/>
</dbReference>
<evidence type="ECO:0000259" key="5">
    <source>
        <dbReference type="Pfam" id="PF23286"/>
    </source>
</evidence>
<protein>
    <submittedName>
        <fullName evidence="7">TMV resistance protein N</fullName>
    </submittedName>
</protein>
<dbReference type="PANTHER" id="PTHR45752">
    <property type="entry name" value="LEUCINE-RICH REPEAT-CONTAINING"/>
    <property type="match status" value="1"/>
</dbReference>
<sequence length="753" mass="86240">MPLNLIPYVLRECKNLESLPTSIWEFKSLKSLFCSDCSQLQYFPEILEKMENLRELHLNGTAIKELPSSIEHLNRLEVLNLDRCQNLVTLPGSTCNLCFLEVLNVSLCSLKKLILPRSKLMQGVILSDICCLYSLEVLDLSFCNIDEGRIPSEIFHLSSLQELHLTGNRFRSIPAGINQLSMPRHLNLGHCQELRQIPVLPSSLRVLDVHECTRLETSSGLLWSSLFNCFKSAIQDFECRIYAAHKSFAQVSLIISGSSGIPKWISHHKKGAENWYKNNDLLGFVLYCVYDPLDNDCEERLGNYGSYFKYGLTLRGHEISLADELQFYHWWGCHDVVPKMWMIYYPKVAIKKYHSNKWRQLIDGFILWLLRRNVEHVQSRRKLCLKGNAINELPTNGCPLELDSLCLRECKNLERLPSSICELKSLTYLNLAYCTKLVSLPESICNLSSLKFLNVSFCTKLEKFPENLRSLQCLKRLYASGTAIEELPSSFEHLQGLQCLKLARCDSLVSLPESICNLSSLRTLDVSFCTKLEKFPENLRSLQCLKHLYPSGLNLSMDCFRSILVGIIQLSKLRNLDLSHCRRVPQVPDLPRSLRYLDVHSCTCLETLSSPSSQLGFSLFKCFKSMIEEFECGSYWNKAIRVVISGNNGIPEWISQQKKGSQITIELPMDWYRKDDFLGFALYSVFIPMACDGLNCELNICGDVINRNIPEDTSTDAQRSCDNTEATKRDHQTMIEYTDEQRSCDTRSAAERY</sequence>
<dbReference type="Gene3D" id="3.80.10.10">
    <property type="entry name" value="Ribonuclease Inhibitor"/>
    <property type="match status" value="3"/>
</dbReference>
<dbReference type="Pfam" id="PF20160">
    <property type="entry name" value="C-JID"/>
    <property type="match status" value="1"/>
</dbReference>
<dbReference type="InterPro" id="IPR058546">
    <property type="entry name" value="RPS4B/Roq1-like_LRR"/>
</dbReference>
<dbReference type="EMBL" id="QGNW01000901">
    <property type="protein sequence ID" value="RVW59234.1"/>
    <property type="molecule type" value="Genomic_DNA"/>
</dbReference>